<dbReference type="Proteomes" id="UP000526302">
    <property type="component" value="Unassembled WGS sequence"/>
</dbReference>
<proteinExistence type="predicted"/>
<evidence type="ECO:0000313" key="1">
    <source>
        <dbReference type="EMBL" id="NMA44780.1"/>
    </source>
</evidence>
<comment type="caution">
    <text evidence="1">The sequence shown here is derived from an EMBL/GenBank/DDBJ whole genome shotgun (WGS) entry which is preliminary data.</text>
</comment>
<accession>A0A7K4BZU2</accession>
<organism evidence="1 2">
    <name type="scientific">Candidatus Iainarchaeum sp</name>
    <dbReference type="NCBI Taxonomy" id="3101447"/>
    <lineage>
        <taxon>Archaea</taxon>
        <taxon>Candidatus Iainarchaeota</taxon>
        <taxon>Candidatus Iainarchaeia</taxon>
        <taxon>Candidatus Iainarchaeales</taxon>
        <taxon>Candidatus Iainarchaeaceae</taxon>
        <taxon>Candidatus Iainarchaeum</taxon>
    </lineage>
</organism>
<protein>
    <recommendedName>
        <fullName evidence="3">DUF4388 domain-containing protein</fullName>
    </recommendedName>
</protein>
<dbReference type="EMBL" id="JAAZKV010000023">
    <property type="protein sequence ID" value="NMA44780.1"/>
    <property type="molecule type" value="Genomic_DNA"/>
</dbReference>
<dbReference type="AlphaFoldDB" id="A0A7K4BZU2"/>
<evidence type="ECO:0000313" key="2">
    <source>
        <dbReference type="Proteomes" id="UP000526302"/>
    </source>
</evidence>
<gene>
    <name evidence="1" type="ORF">GX950_03155</name>
</gene>
<sequence length="151" mass="17035">MNFPVGKVVSKGAMPLSLVDLLEQCDQKKFNGYVIVSVLGNFVEEGVLFFRVGEVYACCVECMSVKKLIKGDDAFNYFLKQSRGNGFFHLIELSRSQVDLVTAFDDKLLLVNKIPLKDIPKMIPDVYEPQFVEEVVESELDLDKYGLGELK</sequence>
<name>A0A7K4BZU2_9ARCH</name>
<evidence type="ECO:0008006" key="3">
    <source>
        <dbReference type="Google" id="ProtNLM"/>
    </source>
</evidence>
<reference evidence="1 2" key="1">
    <citation type="journal article" date="2020" name="Biotechnol. Biofuels">
        <title>New insights from the biogas microbiome by comprehensive genome-resolved metagenomics of nearly 1600 species originating from multiple anaerobic digesters.</title>
        <authorList>
            <person name="Campanaro S."/>
            <person name="Treu L."/>
            <person name="Rodriguez-R L.M."/>
            <person name="Kovalovszki A."/>
            <person name="Ziels R.M."/>
            <person name="Maus I."/>
            <person name="Zhu X."/>
            <person name="Kougias P.G."/>
            <person name="Basile A."/>
            <person name="Luo G."/>
            <person name="Schluter A."/>
            <person name="Konstantinidis K.T."/>
            <person name="Angelidaki I."/>
        </authorList>
    </citation>
    <scope>NUCLEOTIDE SEQUENCE [LARGE SCALE GENOMIC DNA]</scope>
    <source>
        <strain evidence="1">AS22ysBPME_79</strain>
    </source>
</reference>